<keyword evidence="6" id="KW-0998">Cell outer membrane</keyword>
<evidence type="ECO:0000256" key="5">
    <source>
        <dbReference type="ARBA" id="ARBA00023136"/>
    </source>
</evidence>
<organism evidence="9">
    <name type="scientific">marine metagenome</name>
    <dbReference type="NCBI Taxonomy" id="408172"/>
    <lineage>
        <taxon>unclassified sequences</taxon>
        <taxon>metagenomes</taxon>
        <taxon>ecological metagenomes</taxon>
    </lineage>
</organism>
<dbReference type="GO" id="GO:0009279">
    <property type="term" value="C:cell outer membrane"/>
    <property type="evidence" value="ECO:0007669"/>
    <property type="project" value="UniProtKB-SubCell"/>
</dbReference>
<dbReference type="GO" id="GO:0015344">
    <property type="term" value="F:siderophore uptake transmembrane transporter activity"/>
    <property type="evidence" value="ECO:0007669"/>
    <property type="project" value="TreeGrafter"/>
</dbReference>
<evidence type="ECO:0008006" key="10">
    <source>
        <dbReference type="Google" id="ProtNLM"/>
    </source>
</evidence>
<evidence type="ECO:0000259" key="7">
    <source>
        <dbReference type="Pfam" id="PF00593"/>
    </source>
</evidence>
<sequence length="738" mass="80787">MRVLQTILFIGSFAAVHLPVDAQEPPDTIPSDSVIALSGVRVEVARMRAGVIPIVEAPFPVDMITRNRIERAYHSVAEILENLPGVSLGDQVGSPFQPDLRLRGFSVSPVVGLPQSISVFIDGVRVNEADAAQVHFNLLPMRDLERVELVRGPAGNFGKNSLAGALNLVTRRGLGDSQVELEVFGGDFGDLGGSLLASGEAAGFDLYSRLSYRQTDGWRMKNHAQQLQAFIKMGRRGVRSDAWISYTLSSDSIEGPQALPESWLEGGALPPDISSPPTDRRELQYTGGNGDYFRPRLHFFNAHLEQTLSSALEISLSGFARFTDFNQFNDNVTEPDAMGLTGIASGGSALQVRYEPNPDVRIATGIDIARNDVDIEILEVPNRAFPDIERKTTELAGTNENNLGLYTDLFWRAGRRTALHSSLRFDHVSVPFRDFLDPEHNGDNQFNQITGALGVSQETLPGVRLFAGYARGFRAPVILEITCADPEDPCPLPFELGADPPLEPVTTDSWQAGFRTERSQMSTSVTAYWSEVHNDLFSVVDPEQPTRGFFTNLEGTRRIGLEGAMTIKSIPVLPGASIQGSIAWTRATFETHATLAAPFLEEEEEETPDQILPAPVVEPGDRFPLIPAFTAGLAISYGRGEYQSDLSLHYVGERFLVGDEGNKGNFGKLAGYALLNLDISRVVGPATLYAEVKNLLDQSYNPFGLISPNVRGPSEDIERFFTPGLPRRMLIGARLRLH</sequence>
<gene>
    <name evidence="9" type="ORF">METZ01_LOCUS29181</name>
</gene>
<accession>A0A381QE21</accession>
<dbReference type="PANTHER" id="PTHR30069">
    <property type="entry name" value="TONB-DEPENDENT OUTER MEMBRANE RECEPTOR"/>
    <property type="match status" value="1"/>
</dbReference>
<dbReference type="AlphaFoldDB" id="A0A381QE21"/>
<evidence type="ECO:0000256" key="6">
    <source>
        <dbReference type="ARBA" id="ARBA00023237"/>
    </source>
</evidence>
<reference evidence="9" key="1">
    <citation type="submission" date="2018-05" db="EMBL/GenBank/DDBJ databases">
        <authorList>
            <person name="Lanie J.A."/>
            <person name="Ng W.-L."/>
            <person name="Kazmierczak K.M."/>
            <person name="Andrzejewski T.M."/>
            <person name="Davidsen T.M."/>
            <person name="Wayne K.J."/>
            <person name="Tettelin H."/>
            <person name="Glass J.I."/>
            <person name="Rusch D."/>
            <person name="Podicherti R."/>
            <person name="Tsui H.-C.T."/>
            <person name="Winkler M.E."/>
        </authorList>
    </citation>
    <scope>NUCLEOTIDE SEQUENCE</scope>
</reference>
<evidence type="ECO:0000259" key="8">
    <source>
        <dbReference type="Pfam" id="PF07715"/>
    </source>
</evidence>
<protein>
    <recommendedName>
        <fullName evidence="10">TonB-dependent receptor plug domain-containing protein</fullName>
    </recommendedName>
</protein>
<comment type="subcellular location">
    <subcellularLocation>
        <location evidence="1">Cell outer membrane</location>
        <topology evidence="1">Multi-pass membrane protein</topology>
    </subcellularLocation>
</comment>
<dbReference type="SUPFAM" id="SSF56935">
    <property type="entry name" value="Porins"/>
    <property type="match status" value="1"/>
</dbReference>
<dbReference type="Pfam" id="PF07715">
    <property type="entry name" value="Plug"/>
    <property type="match status" value="1"/>
</dbReference>
<dbReference type="PROSITE" id="PS52016">
    <property type="entry name" value="TONB_DEPENDENT_REC_3"/>
    <property type="match status" value="1"/>
</dbReference>
<keyword evidence="3" id="KW-0812">Transmembrane</keyword>
<dbReference type="InterPro" id="IPR012910">
    <property type="entry name" value="Plug_dom"/>
</dbReference>
<keyword evidence="4" id="KW-0798">TonB box</keyword>
<name>A0A381QE21_9ZZZZ</name>
<evidence type="ECO:0000256" key="4">
    <source>
        <dbReference type="ARBA" id="ARBA00023077"/>
    </source>
</evidence>
<dbReference type="InterPro" id="IPR000531">
    <property type="entry name" value="Beta-barrel_TonB"/>
</dbReference>
<dbReference type="GO" id="GO:0044718">
    <property type="term" value="P:siderophore transmembrane transport"/>
    <property type="evidence" value="ECO:0007669"/>
    <property type="project" value="TreeGrafter"/>
</dbReference>
<dbReference type="PANTHER" id="PTHR30069:SF39">
    <property type="entry name" value="BLL6183 PROTEIN"/>
    <property type="match status" value="1"/>
</dbReference>
<dbReference type="Gene3D" id="2.40.170.20">
    <property type="entry name" value="TonB-dependent receptor, beta-barrel domain"/>
    <property type="match status" value="1"/>
</dbReference>
<dbReference type="Pfam" id="PF00593">
    <property type="entry name" value="TonB_dep_Rec_b-barrel"/>
    <property type="match status" value="1"/>
</dbReference>
<evidence type="ECO:0000256" key="3">
    <source>
        <dbReference type="ARBA" id="ARBA00022692"/>
    </source>
</evidence>
<dbReference type="InterPro" id="IPR039426">
    <property type="entry name" value="TonB-dep_rcpt-like"/>
</dbReference>
<feature type="domain" description="TonB-dependent receptor plug" evidence="8">
    <location>
        <begin position="55"/>
        <end position="165"/>
    </location>
</feature>
<dbReference type="EMBL" id="UINC01001273">
    <property type="protein sequence ID" value="SUZ76327.1"/>
    <property type="molecule type" value="Genomic_DNA"/>
</dbReference>
<keyword evidence="5" id="KW-0472">Membrane</keyword>
<proteinExistence type="predicted"/>
<feature type="domain" description="TonB-dependent receptor-like beta-barrel" evidence="7">
    <location>
        <begin position="279"/>
        <end position="695"/>
    </location>
</feature>
<keyword evidence="2" id="KW-0813">Transport</keyword>
<evidence type="ECO:0000256" key="1">
    <source>
        <dbReference type="ARBA" id="ARBA00004571"/>
    </source>
</evidence>
<evidence type="ECO:0000256" key="2">
    <source>
        <dbReference type="ARBA" id="ARBA00022448"/>
    </source>
</evidence>
<dbReference type="InterPro" id="IPR036942">
    <property type="entry name" value="Beta-barrel_TonB_sf"/>
</dbReference>
<evidence type="ECO:0000313" key="9">
    <source>
        <dbReference type="EMBL" id="SUZ76327.1"/>
    </source>
</evidence>
<dbReference type="Gene3D" id="2.170.130.10">
    <property type="entry name" value="TonB-dependent receptor, plug domain"/>
    <property type="match status" value="1"/>
</dbReference>
<dbReference type="InterPro" id="IPR037066">
    <property type="entry name" value="Plug_dom_sf"/>
</dbReference>